<dbReference type="GO" id="GO:0005524">
    <property type="term" value="F:ATP binding"/>
    <property type="evidence" value="ECO:0007669"/>
    <property type="project" value="InterPro"/>
</dbReference>
<dbReference type="PANTHER" id="PTHR30050">
    <property type="entry name" value="CHROMOSOMAL REPLICATION INITIATOR PROTEIN DNAA"/>
    <property type="match status" value="1"/>
</dbReference>
<proteinExistence type="predicted"/>
<sequence length="278" mass="31662">MESTAPALVSTSKSKLENCPVCGEPTGKIIRMLGRNYIVPRMCKCRRKALEENKRISDARNKQIRLKQMFNNSLMTKEFQEFTFENWDHTLGNEKMYDLGIKYVKSFKEKALKKNVGLLIYGNPGNGKTFLSGCIANALMEQYIPVVCVSAIGLLDRIKSSFGKYGDEGIQSILNCLDNADLVIIDDMGVENNTEWSRATMYQILDSRCRKKKPLVITSNLTMSQLKKRYDRDCNTEIGRTADRLMHEMCQPIENTFSSIRVKKGLEKTKILSEILNS</sequence>
<dbReference type="Gene3D" id="3.40.50.300">
    <property type="entry name" value="P-loop containing nucleotide triphosphate hydrolases"/>
    <property type="match status" value="1"/>
</dbReference>
<evidence type="ECO:0000313" key="3">
    <source>
        <dbReference type="Proteomes" id="UP000019482"/>
    </source>
</evidence>
<reference evidence="2 3" key="1">
    <citation type="journal article" date="2015" name="Genome Announc.">
        <title>Draft Genome Sequence of Clostridium tyrobutyricum Strain DIVETGP, Isolated from Cow's Milk for Grana Padano Production.</title>
        <authorList>
            <person name="Soggiu A."/>
            <person name="Piras C."/>
            <person name="Gaiarsa S."/>
            <person name="Sassera D."/>
            <person name="Roncada P."/>
            <person name="Bendixen E."/>
            <person name="Brasca M."/>
            <person name="Bonizzi L."/>
        </authorList>
    </citation>
    <scope>NUCLEOTIDE SEQUENCE [LARGE SCALE GENOMIC DNA]</scope>
    <source>
        <strain evidence="2 3">DIVETGP</strain>
    </source>
</reference>
<dbReference type="AlphaFoldDB" id="W6N4M7"/>
<feature type="domain" description="IstB-like ATP-binding" evidence="1">
    <location>
        <begin position="75"/>
        <end position="264"/>
    </location>
</feature>
<protein>
    <submittedName>
        <fullName evidence="2">Helicase loader DnaI</fullName>
    </submittedName>
</protein>
<dbReference type="OrthoDB" id="9770694at2"/>
<keyword evidence="2" id="KW-0547">Nucleotide-binding</keyword>
<evidence type="ECO:0000259" key="1">
    <source>
        <dbReference type="Pfam" id="PF01695"/>
    </source>
</evidence>
<dbReference type="GO" id="GO:0006260">
    <property type="term" value="P:DNA replication"/>
    <property type="evidence" value="ECO:0007669"/>
    <property type="project" value="TreeGrafter"/>
</dbReference>
<comment type="caution">
    <text evidence="2">The sequence shown here is derived from an EMBL/GenBank/DDBJ whole genome shotgun (WGS) entry which is preliminary data.</text>
</comment>
<evidence type="ECO:0000313" key="2">
    <source>
        <dbReference type="EMBL" id="CDL91508.1"/>
    </source>
</evidence>
<keyword evidence="2" id="KW-0378">Hydrolase</keyword>
<dbReference type="PANTHER" id="PTHR30050:SF4">
    <property type="entry name" value="ATP-BINDING PROTEIN RV3427C IN INSERTION SEQUENCE-RELATED"/>
    <property type="match status" value="1"/>
</dbReference>
<keyword evidence="2" id="KW-0347">Helicase</keyword>
<organism evidence="2 3">
    <name type="scientific">Clostridium tyrobutyricum DIVETGP</name>
    <dbReference type="NCBI Taxonomy" id="1408889"/>
    <lineage>
        <taxon>Bacteria</taxon>
        <taxon>Bacillati</taxon>
        <taxon>Bacillota</taxon>
        <taxon>Clostridia</taxon>
        <taxon>Eubacteriales</taxon>
        <taxon>Clostridiaceae</taxon>
        <taxon>Clostridium</taxon>
    </lineage>
</organism>
<name>W6N4M7_CLOTY</name>
<dbReference type="Proteomes" id="UP000019482">
    <property type="component" value="Unassembled WGS sequence"/>
</dbReference>
<dbReference type="EMBL" id="CBXI010000024">
    <property type="protein sequence ID" value="CDL91508.1"/>
    <property type="molecule type" value="Genomic_DNA"/>
</dbReference>
<dbReference type="NCBIfam" id="NF005992">
    <property type="entry name" value="PRK08116.1"/>
    <property type="match status" value="1"/>
</dbReference>
<keyword evidence="3" id="KW-1185">Reference proteome</keyword>
<dbReference type="CDD" id="cd00009">
    <property type="entry name" value="AAA"/>
    <property type="match status" value="1"/>
</dbReference>
<accession>W6N4M7</accession>
<keyword evidence="2" id="KW-0067">ATP-binding</keyword>
<dbReference type="GO" id="GO:0004386">
    <property type="term" value="F:helicase activity"/>
    <property type="evidence" value="ECO:0007669"/>
    <property type="project" value="UniProtKB-KW"/>
</dbReference>
<dbReference type="InterPro" id="IPR002611">
    <property type="entry name" value="IstB_ATP-bd"/>
</dbReference>
<gene>
    <name evidence="2" type="ORF">CTDIVETGP_1578</name>
</gene>
<dbReference type="InterPro" id="IPR027417">
    <property type="entry name" value="P-loop_NTPase"/>
</dbReference>
<dbReference type="SUPFAM" id="SSF52540">
    <property type="entry name" value="P-loop containing nucleoside triphosphate hydrolases"/>
    <property type="match status" value="1"/>
</dbReference>
<dbReference type="Pfam" id="PF01695">
    <property type="entry name" value="IstB_IS21"/>
    <property type="match status" value="1"/>
</dbReference>